<sequence>MFASLAQTKHWLKTSEHPAVKRLYRGLKTVMAAELPNIGAINRPLYALVTGVQRLLSTFTRIFIWTPAFKGRLHQCGKRLNLYGGMPFVSGPVEISLGDDCRVSGATTFSGRVCSTQAPQLIVGSNIDIGWQTTIAVGSKIVLEDNVRIAGRAFICGYPGHPLDAEDRAKHLPEQEHQVGDIILRKNVWLATGVSVMPGVEIGAGTIVAAGSVVCHSLPAGVIAAGVPAKVVRSITPDTESQS</sequence>
<dbReference type="Gene3D" id="2.160.10.10">
    <property type="entry name" value="Hexapeptide repeat proteins"/>
    <property type="match status" value="1"/>
</dbReference>
<dbReference type="InterPro" id="IPR011004">
    <property type="entry name" value="Trimer_LpxA-like_sf"/>
</dbReference>
<keyword evidence="2" id="KW-0677">Repeat</keyword>
<dbReference type="GO" id="GO:0016746">
    <property type="term" value="F:acyltransferase activity"/>
    <property type="evidence" value="ECO:0007669"/>
    <property type="project" value="UniProtKB-KW"/>
</dbReference>
<keyword evidence="3 4" id="KW-0012">Acyltransferase</keyword>
<evidence type="ECO:0000256" key="1">
    <source>
        <dbReference type="ARBA" id="ARBA00022679"/>
    </source>
</evidence>
<evidence type="ECO:0000313" key="4">
    <source>
        <dbReference type="EMBL" id="MCL2914041.1"/>
    </source>
</evidence>
<dbReference type="Proteomes" id="UP001202831">
    <property type="component" value="Unassembled WGS sequence"/>
</dbReference>
<comment type="caution">
    <text evidence="4">The sequence shown here is derived from an EMBL/GenBank/DDBJ whole genome shotgun (WGS) entry which is preliminary data.</text>
</comment>
<dbReference type="PROSITE" id="PS00101">
    <property type="entry name" value="HEXAPEP_TRANSFERASES"/>
    <property type="match status" value="1"/>
</dbReference>
<keyword evidence="1" id="KW-0808">Transferase</keyword>
<dbReference type="InterPro" id="IPR018357">
    <property type="entry name" value="Hexapep_transf_CS"/>
</dbReference>
<dbReference type="EMBL" id="JAKIKT010000003">
    <property type="protein sequence ID" value="MCL2914041.1"/>
    <property type="molecule type" value="Genomic_DNA"/>
</dbReference>
<dbReference type="CDD" id="cd04647">
    <property type="entry name" value="LbH_MAT_like"/>
    <property type="match status" value="1"/>
</dbReference>
<gene>
    <name evidence="4" type="ORF">L2725_09595</name>
</gene>
<accession>A0ABT0N855</accession>
<protein>
    <submittedName>
        <fullName evidence="4">Acyltransferase</fullName>
    </submittedName>
</protein>
<name>A0ABT0N855_9GAMM</name>
<reference evidence="4 5" key="1">
    <citation type="submission" date="2022-01" db="EMBL/GenBank/DDBJ databases">
        <title>Whole genome-based taxonomy of the Shewanellaceae.</title>
        <authorList>
            <person name="Martin-Rodriguez A.J."/>
        </authorList>
    </citation>
    <scope>NUCLEOTIDE SEQUENCE [LARGE SCALE GENOMIC DNA]</scope>
    <source>
        <strain evidence="4 5">DSM 21332</strain>
    </source>
</reference>
<evidence type="ECO:0000313" key="5">
    <source>
        <dbReference type="Proteomes" id="UP001202831"/>
    </source>
</evidence>
<dbReference type="InterPro" id="IPR001451">
    <property type="entry name" value="Hexapep"/>
</dbReference>
<keyword evidence="5" id="KW-1185">Reference proteome</keyword>
<dbReference type="Pfam" id="PF00132">
    <property type="entry name" value="Hexapep"/>
    <property type="match status" value="1"/>
</dbReference>
<proteinExistence type="predicted"/>
<evidence type="ECO:0000256" key="3">
    <source>
        <dbReference type="ARBA" id="ARBA00023315"/>
    </source>
</evidence>
<organism evidence="4 5">
    <name type="scientific">Shewanella corallii</name>
    <dbReference type="NCBI Taxonomy" id="560080"/>
    <lineage>
        <taxon>Bacteria</taxon>
        <taxon>Pseudomonadati</taxon>
        <taxon>Pseudomonadota</taxon>
        <taxon>Gammaproteobacteria</taxon>
        <taxon>Alteromonadales</taxon>
        <taxon>Shewanellaceae</taxon>
        <taxon>Shewanella</taxon>
    </lineage>
</organism>
<evidence type="ECO:0000256" key="2">
    <source>
        <dbReference type="ARBA" id="ARBA00022737"/>
    </source>
</evidence>
<dbReference type="SUPFAM" id="SSF51161">
    <property type="entry name" value="Trimeric LpxA-like enzymes"/>
    <property type="match status" value="1"/>
</dbReference>
<dbReference type="PANTHER" id="PTHR23416">
    <property type="entry name" value="SIALIC ACID SYNTHASE-RELATED"/>
    <property type="match status" value="1"/>
</dbReference>
<dbReference type="RefSeq" id="WP_249248770.1">
    <property type="nucleotide sequence ID" value="NZ_JAKIKT010000003.1"/>
</dbReference>
<dbReference type="InterPro" id="IPR051159">
    <property type="entry name" value="Hexapeptide_acetyltransf"/>
</dbReference>